<organism evidence="3 4">
    <name type="scientific">Natronobacillus azotifigens</name>
    <dbReference type="NCBI Taxonomy" id="472978"/>
    <lineage>
        <taxon>Bacteria</taxon>
        <taxon>Bacillati</taxon>
        <taxon>Bacillota</taxon>
        <taxon>Bacilli</taxon>
        <taxon>Bacillales</taxon>
        <taxon>Bacillaceae</taxon>
        <taxon>Natronobacillus</taxon>
    </lineage>
</organism>
<feature type="domain" description="Glycosyltransferase 2-like" evidence="2">
    <location>
        <begin position="8"/>
        <end position="111"/>
    </location>
</feature>
<name>A0A9J6RCC2_9BACI</name>
<comment type="caution">
    <text evidence="3">The sequence shown here is derived from an EMBL/GenBank/DDBJ whole genome shotgun (WGS) entry which is preliminary data.</text>
</comment>
<dbReference type="Gene3D" id="3.90.550.10">
    <property type="entry name" value="Spore Coat Polysaccharide Biosynthesis Protein SpsA, Chain A"/>
    <property type="match status" value="1"/>
</dbReference>
<accession>A0A9J6RCC2</accession>
<dbReference type="Proteomes" id="UP001084197">
    <property type="component" value="Unassembled WGS sequence"/>
</dbReference>
<dbReference type="EMBL" id="JAPRAT010000011">
    <property type="protein sequence ID" value="MCZ0702995.1"/>
    <property type="molecule type" value="Genomic_DNA"/>
</dbReference>
<dbReference type="InterPro" id="IPR029044">
    <property type="entry name" value="Nucleotide-diphossugar_trans"/>
</dbReference>
<keyword evidence="4" id="KW-1185">Reference proteome</keyword>
<evidence type="ECO:0000313" key="4">
    <source>
        <dbReference type="Proteomes" id="UP001084197"/>
    </source>
</evidence>
<evidence type="ECO:0000259" key="2">
    <source>
        <dbReference type="Pfam" id="PF00535"/>
    </source>
</evidence>
<dbReference type="AlphaFoldDB" id="A0A9J6RCC2"/>
<reference evidence="3" key="1">
    <citation type="submission" date="2022-11" db="EMBL/GenBank/DDBJ databases">
        <title>WGS of Natronobacillus azotifigens 24KS-1, an anaerobic diazotrophic haloalkaliphile from soda-rich habitats.</title>
        <authorList>
            <person name="Sorokin D.Y."/>
            <person name="Merkel A.Y."/>
        </authorList>
    </citation>
    <scope>NUCLEOTIDE SEQUENCE</scope>
    <source>
        <strain evidence="3">24KS-1</strain>
    </source>
</reference>
<sequence>MKKDAMVTVVTPTFNRGYILDKCYLSLKKQTNKSFIWIIIDDGSTDNTEKLVEKWMNEKHLNIEYYKKKNGGKASALNFSFDMLKTKYFVCLDSDDQLTPGAIEEAIKTLEPISKEPSYCGMLALRNHCNGGVMGGRRIPLNVTETTIMAITDKYRIRSEFIQFYKKEIINDYRFPEIKGEKFISPEYLAREINRKYKFKVSQEKLCICEYLADGLTKNKLEIIKKNPKGYTLVKKQSFDLAIGLVPKSKHAIMYIAGSILSNDKNAIKNSPNKLMTLLYYPLGYLAYLTRFKIRKY</sequence>
<dbReference type="CDD" id="cd00761">
    <property type="entry name" value="Glyco_tranf_GTA_type"/>
    <property type="match status" value="1"/>
</dbReference>
<dbReference type="RefSeq" id="WP_268779765.1">
    <property type="nucleotide sequence ID" value="NZ_JAPRAT010000011.1"/>
</dbReference>
<proteinExistence type="inferred from homology"/>
<evidence type="ECO:0000313" key="3">
    <source>
        <dbReference type="EMBL" id="MCZ0702995.1"/>
    </source>
</evidence>
<protein>
    <submittedName>
        <fullName evidence="3">Glycosyltransferase family A protein</fullName>
    </submittedName>
</protein>
<dbReference type="SUPFAM" id="SSF53448">
    <property type="entry name" value="Nucleotide-diphospho-sugar transferases"/>
    <property type="match status" value="1"/>
</dbReference>
<comment type="similarity">
    <text evidence="1">Belongs to the glycosyltransferase 2 family.</text>
</comment>
<gene>
    <name evidence="3" type="ORF">OWO01_07200</name>
</gene>
<dbReference type="Pfam" id="PF00535">
    <property type="entry name" value="Glycos_transf_2"/>
    <property type="match status" value="1"/>
</dbReference>
<dbReference type="PANTHER" id="PTHR22916">
    <property type="entry name" value="GLYCOSYLTRANSFERASE"/>
    <property type="match status" value="1"/>
</dbReference>
<dbReference type="InterPro" id="IPR001173">
    <property type="entry name" value="Glyco_trans_2-like"/>
</dbReference>
<evidence type="ECO:0000256" key="1">
    <source>
        <dbReference type="ARBA" id="ARBA00006739"/>
    </source>
</evidence>